<dbReference type="Gene3D" id="1.20.1050.10">
    <property type="match status" value="1"/>
</dbReference>
<dbReference type="PANTHER" id="PTHR43969">
    <property type="entry name" value="GLUTATHIONE S TRANSFERASE D10, ISOFORM A-RELATED"/>
    <property type="match status" value="1"/>
</dbReference>
<organism evidence="4 5">
    <name type="scientific">Blomia tropicalis</name>
    <name type="common">Mite</name>
    <dbReference type="NCBI Taxonomy" id="40697"/>
    <lineage>
        <taxon>Eukaryota</taxon>
        <taxon>Metazoa</taxon>
        <taxon>Ecdysozoa</taxon>
        <taxon>Arthropoda</taxon>
        <taxon>Chelicerata</taxon>
        <taxon>Arachnida</taxon>
        <taxon>Acari</taxon>
        <taxon>Acariformes</taxon>
        <taxon>Sarcoptiformes</taxon>
        <taxon>Astigmata</taxon>
        <taxon>Glycyphagoidea</taxon>
        <taxon>Echimyopodidae</taxon>
        <taxon>Blomia</taxon>
    </lineage>
</organism>
<dbReference type="FunFam" id="3.40.30.10:FF:000034">
    <property type="entry name" value="glutathione S-transferase 1"/>
    <property type="match status" value="1"/>
</dbReference>
<gene>
    <name evidence="4" type="ORF">RDWZM_009751</name>
</gene>
<evidence type="ECO:0000313" key="5">
    <source>
        <dbReference type="Proteomes" id="UP001142055"/>
    </source>
</evidence>
<evidence type="ECO:0000256" key="1">
    <source>
        <dbReference type="ARBA" id="ARBA00011738"/>
    </source>
</evidence>
<dbReference type="PROSITE" id="PS50404">
    <property type="entry name" value="GST_NTER"/>
    <property type="match status" value="1"/>
</dbReference>
<dbReference type="FunFam" id="1.20.1050.10:FF:000007">
    <property type="entry name" value="Glutathione S-transferase 1-1"/>
    <property type="match status" value="1"/>
</dbReference>
<dbReference type="Proteomes" id="UP001142055">
    <property type="component" value="Chromosome 3"/>
</dbReference>
<dbReference type="CDD" id="cd03177">
    <property type="entry name" value="GST_C_Delta_Epsilon"/>
    <property type="match status" value="1"/>
</dbReference>
<proteinExistence type="predicted"/>
<dbReference type="InterPro" id="IPR004045">
    <property type="entry name" value="Glutathione_S-Trfase_N"/>
</dbReference>
<accession>A0A9Q0M420</accession>
<evidence type="ECO:0000259" key="3">
    <source>
        <dbReference type="PROSITE" id="PS50405"/>
    </source>
</evidence>
<feature type="domain" description="GST N-terminal" evidence="2">
    <location>
        <begin position="3"/>
        <end position="85"/>
    </location>
</feature>
<dbReference type="InterPro" id="IPR040079">
    <property type="entry name" value="Glutathione_S-Trfase"/>
</dbReference>
<dbReference type="OMA" id="NIMAGEQ"/>
<dbReference type="InterPro" id="IPR010987">
    <property type="entry name" value="Glutathione-S-Trfase_C-like"/>
</dbReference>
<reference evidence="4" key="1">
    <citation type="submission" date="2022-12" db="EMBL/GenBank/DDBJ databases">
        <title>Genome assemblies of Blomia tropicalis.</title>
        <authorList>
            <person name="Cui Y."/>
        </authorList>
    </citation>
    <scope>NUCLEOTIDE SEQUENCE</scope>
    <source>
        <tissue evidence="4">Adult mites</tissue>
    </source>
</reference>
<sequence length="216" mass="24700">MEPKPVLYYMLESPPCRTVMLVARALNIDLEYKVVDLLKKEQLNENFLKINPFHCVPTLVDPDGFTLFESRAIATYLIQSRANTNESSSLYPITDLKKRSVIDQMLQFDLGKLYRAISDVVYGLFVNGKLNVANLPKLNEVLEMMDHFLETRQGPFVAGQHVTIADFSIAFSLTLLDVVDQVDLNVYKNLSEWFKLTNEAIKPFNTDGKFDEARKI</sequence>
<dbReference type="SFLD" id="SFLDG01153">
    <property type="entry name" value="Main.4:_Theta-like"/>
    <property type="match status" value="1"/>
</dbReference>
<dbReference type="SFLD" id="SFLDG00358">
    <property type="entry name" value="Main_(cytGST)"/>
    <property type="match status" value="1"/>
</dbReference>
<dbReference type="AlphaFoldDB" id="A0A9Q0M420"/>
<dbReference type="Gene3D" id="3.40.30.10">
    <property type="entry name" value="Glutaredoxin"/>
    <property type="match status" value="1"/>
</dbReference>
<dbReference type="PROSITE" id="PS50405">
    <property type="entry name" value="GST_CTER"/>
    <property type="match status" value="1"/>
</dbReference>
<feature type="domain" description="GST C-terminal" evidence="3">
    <location>
        <begin position="95"/>
        <end position="216"/>
    </location>
</feature>
<dbReference type="PANTHER" id="PTHR43969:SF9">
    <property type="entry name" value="GLUTATHIONE S TRANSFERASE D10, ISOFORM A-RELATED"/>
    <property type="match status" value="1"/>
</dbReference>
<comment type="caution">
    <text evidence="4">The sequence shown here is derived from an EMBL/GenBank/DDBJ whole genome shotgun (WGS) entry which is preliminary data.</text>
</comment>
<dbReference type="GO" id="GO:0006749">
    <property type="term" value="P:glutathione metabolic process"/>
    <property type="evidence" value="ECO:0007669"/>
    <property type="project" value="TreeGrafter"/>
</dbReference>
<dbReference type="Pfam" id="PF00043">
    <property type="entry name" value="GST_C"/>
    <property type="match status" value="1"/>
</dbReference>
<dbReference type="InterPro" id="IPR004046">
    <property type="entry name" value="GST_C"/>
</dbReference>
<dbReference type="InterPro" id="IPR036249">
    <property type="entry name" value="Thioredoxin-like_sf"/>
</dbReference>
<dbReference type="Pfam" id="PF13417">
    <property type="entry name" value="GST_N_3"/>
    <property type="match status" value="1"/>
</dbReference>
<protein>
    <submittedName>
        <fullName evidence="4">Uncharacterized protein</fullName>
    </submittedName>
</protein>
<dbReference type="CDD" id="cd03045">
    <property type="entry name" value="GST_N_Delta_Epsilon"/>
    <property type="match status" value="1"/>
</dbReference>
<dbReference type="GO" id="GO:0004364">
    <property type="term" value="F:glutathione transferase activity"/>
    <property type="evidence" value="ECO:0007669"/>
    <property type="project" value="TreeGrafter"/>
</dbReference>
<dbReference type="InterPro" id="IPR036282">
    <property type="entry name" value="Glutathione-S-Trfase_C_sf"/>
</dbReference>
<dbReference type="EMBL" id="JAPWDV010000003">
    <property type="protein sequence ID" value="KAJ6218594.1"/>
    <property type="molecule type" value="Genomic_DNA"/>
</dbReference>
<comment type="subunit">
    <text evidence="1">Homodimer.</text>
</comment>
<dbReference type="SUPFAM" id="SSF52833">
    <property type="entry name" value="Thioredoxin-like"/>
    <property type="match status" value="1"/>
</dbReference>
<dbReference type="SUPFAM" id="SSF47616">
    <property type="entry name" value="GST C-terminal domain-like"/>
    <property type="match status" value="1"/>
</dbReference>
<evidence type="ECO:0000259" key="2">
    <source>
        <dbReference type="PROSITE" id="PS50404"/>
    </source>
</evidence>
<keyword evidence="5" id="KW-1185">Reference proteome</keyword>
<evidence type="ECO:0000313" key="4">
    <source>
        <dbReference type="EMBL" id="KAJ6218594.1"/>
    </source>
</evidence>
<dbReference type="SFLD" id="SFLDS00019">
    <property type="entry name" value="Glutathione_Transferase_(cytos"/>
    <property type="match status" value="1"/>
</dbReference>
<name>A0A9Q0M420_BLOTA</name>